<dbReference type="PANTHER" id="PTHR12064">
    <property type="entry name" value="METAL TRANSPORTER CNNM"/>
    <property type="match status" value="1"/>
</dbReference>
<accession>A0A368TR29</accession>
<evidence type="ECO:0000256" key="2">
    <source>
        <dbReference type="SAM" id="Phobius"/>
    </source>
</evidence>
<dbReference type="AlphaFoldDB" id="A0A368TR29"/>
<protein>
    <submittedName>
        <fullName evidence="4">DUF21 domain-containing protein</fullName>
    </submittedName>
</protein>
<reference evidence="4 5" key="1">
    <citation type="submission" date="2018-07" db="EMBL/GenBank/DDBJ databases">
        <title>Halomonas montanilacus sp. nov., isolated from Lake Pengyan on Tibetan Plateau.</title>
        <authorList>
            <person name="Lu H."/>
            <person name="Xing P."/>
            <person name="Wu Q."/>
        </authorList>
    </citation>
    <scope>NUCLEOTIDE SEQUENCE [LARGE SCALE GENOMIC DNA]</scope>
    <source>
        <strain evidence="4 5">PYC7W</strain>
    </source>
</reference>
<sequence>MTLLTWIGIALCLAQSAMFSGLNLAFFSINKLELELEARKGNRQARQVHHLRQDANFLLVTILWGNVAVNVLLALLSGSVMGAMVAFLFSTVVITLWAEILPQAFFSRHALRMASLLAPMVRFYQLLLWPVARPTAWALDRWLGTEAIPFFKERDLHQLIRLHMESTETEIDRVEGRGAMNFLTLDDVPLGREGERLDPDSILVLPFHGAMPIFPDIQRTRHDAFLRRLQVSGRSRAVVVDEAGEPRLVIDADAFLRAALFDPNGFTPLAYCHVPIVVRDPSIPLGDVVGRFRVHASHRQDDVLDEDVILLWAEEKRILTGSDVLGYLLRGIARNATLSG</sequence>
<keyword evidence="1 2" id="KW-0812">Transmembrane</keyword>
<gene>
    <name evidence="4" type="ORF">DU505_18195</name>
</gene>
<organism evidence="4 5">
    <name type="scientific">Billgrantia montanilacus</name>
    <dbReference type="NCBI Taxonomy" id="2282305"/>
    <lineage>
        <taxon>Bacteria</taxon>
        <taxon>Pseudomonadati</taxon>
        <taxon>Pseudomonadota</taxon>
        <taxon>Gammaproteobacteria</taxon>
        <taxon>Oceanospirillales</taxon>
        <taxon>Halomonadaceae</taxon>
        <taxon>Billgrantia</taxon>
    </lineage>
</organism>
<dbReference type="GO" id="GO:0016020">
    <property type="term" value="C:membrane"/>
    <property type="evidence" value="ECO:0007669"/>
    <property type="project" value="UniProtKB-UniRule"/>
</dbReference>
<evidence type="ECO:0000313" key="4">
    <source>
        <dbReference type="EMBL" id="RCV87199.1"/>
    </source>
</evidence>
<feature type="transmembrane region" description="Helical" evidence="2">
    <location>
        <begin position="55"/>
        <end position="76"/>
    </location>
</feature>
<dbReference type="Proteomes" id="UP000252405">
    <property type="component" value="Unassembled WGS sequence"/>
</dbReference>
<proteinExistence type="predicted"/>
<dbReference type="RefSeq" id="WP_114480413.1">
    <property type="nucleotide sequence ID" value="NZ_QPII01000017.1"/>
</dbReference>
<comment type="caution">
    <text evidence="4">The sequence shown here is derived from an EMBL/GenBank/DDBJ whole genome shotgun (WGS) entry which is preliminary data.</text>
</comment>
<dbReference type="GO" id="GO:0010960">
    <property type="term" value="P:magnesium ion homeostasis"/>
    <property type="evidence" value="ECO:0007669"/>
    <property type="project" value="InterPro"/>
</dbReference>
<evidence type="ECO:0000259" key="3">
    <source>
        <dbReference type="PROSITE" id="PS51846"/>
    </source>
</evidence>
<evidence type="ECO:0000313" key="5">
    <source>
        <dbReference type="Proteomes" id="UP000252405"/>
    </source>
</evidence>
<dbReference type="Pfam" id="PF01595">
    <property type="entry name" value="CNNM"/>
    <property type="match status" value="1"/>
</dbReference>
<dbReference type="EMBL" id="QPII01000017">
    <property type="protein sequence ID" value="RCV87199.1"/>
    <property type="molecule type" value="Genomic_DNA"/>
</dbReference>
<name>A0A368TR29_9GAMM</name>
<evidence type="ECO:0000256" key="1">
    <source>
        <dbReference type="PROSITE-ProRule" id="PRU01193"/>
    </source>
</evidence>
<dbReference type="OrthoDB" id="5470682at2"/>
<feature type="transmembrane region" description="Helical" evidence="2">
    <location>
        <begin position="82"/>
        <end position="101"/>
    </location>
</feature>
<dbReference type="PANTHER" id="PTHR12064:SF94">
    <property type="entry name" value="UNEXTENDED PROTEIN"/>
    <property type="match status" value="1"/>
</dbReference>
<keyword evidence="5" id="KW-1185">Reference proteome</keyword>
<keyword evidence="1 2" id="KW-0472">Membrane</keyword>
<keyword evidence="1 2" id="KW-1133">Transmembrane helix</keyword>
<feature type="domain" description="CNNM transmembrane" evidence="3">
    <location>
        <begin position="1"/>
        <end position="173"/>
    </location>
</feature>
<dbReference type="PROSITE" id="PS51846">
    <property type="entry name" value="CNNM"/>
    <property type="match status" value="1"/>
</dbReference>
<dbReference type="InterPro" id="IPR045095">
    <property type="entry name" value="ACDP"/>
</dbReference>
<feature type="transmembrane region" description="Helical" evidence="2">
    <location>
        <begin position="6"/>
        <end position="29"/>
    </location>
</feature>
<dbReference type="InterPro" id="IPR002550">
    <property type="entry name" value="CNNM"/>
</dbReference>